<organism evidence="7 8">
    <name type="scientific">Candidatus Muproteobacteria bacterium RBG_16_60_9</name>
    <dbReference type="NCBI Taxonomy" id="1817755"/>
    <lineage>
        <taxon>Bacteria</taxon>
        <taxon>Pseudomonadati</taxon>
        <taxon>Pseudomonadota</taxon>
        <taxon>Candidatus Muproteobacteria</taxon>
    </lineage>
</organism>
<dbReference type="PANTHER" id="PTHR23427:SF2">
    <property type="entry name" value="SURFEIT LOCUS PROTEIN 1"/>
    <property type="match status" value="1"/>
</dbReference>
<dbReference type="AlphaFoldDB" id="A0A1F6V2X1"/>
<dbReference type="InterPro" id="IPR045214">
    <property type="entry name" value="Surf1/Surf4"/>
</dbReference>
<evidence type="ECO:0000256" key="5">
    <source>
        <dbReference type="ARBA" id="ARBA00023136"/>
    </source>
</evidence>
<keyword evidence="4 6" id="KW-1133">Transmembrane helix</keyword>
<gene>
    <name evidence="7" type="ORF">A2W18_03655</name>
</gene>
<comment type="caution">
    <text evidence="7">The sequence shown here is derived from an EMBL/GenBank/DDBJ whole genome shotgun (WGS) entry which is preliminary data.</text>
</comment>
<dbReference type="PANTHER" id="PTHR23427">
    <property type="entry name" value="SURFEIT LOCUS PROTEIN"/>
    <property type="match status" value="1"/>
</dbReference>
<accession>A0A1F6V2X1</accession>
<evidence type="ECO:0000256" key="4">
    <source>
        <dbReference type="ARBA" id="ARBA00022989"/>
    </source>
</evidence>
<evidence type="ECO:0000256" key="2">
    <source>
        <dbReference type="ARBA" id="ARBA00007165"/>
    </source>
</evidence>
<protein>
    <recommendedName>
        <fullName evidence="6">SURF1-like protein</fullName>
    </recommendedName>
</protein>
<evidence type="ECO:0000256" key="6">
    <source>
        <dbReference type="RuleBase" id="RU363076"/>
    </source>
</evidence>
<evidence type="ECO:0000256" key="1">
    <source>
        <dbReference type="ARBA" id="ARBA00004370"/>
    </source>
</evidence>
<dbReference type="Proteomes" id="UP000179076">
    <property type="component" value="Unassembled WGS sequence"/>
</dbReference>
<feature type="transmembrane region" description="Helical" evidence="6">
    <location>
        <begin position="208"/>
        <end position="227"/>
    </location>
</feature>
<dbReference type="InterPro" id="IPR002994">
    <property type="entry name" value="Surf1/Shy1"/>
</dbReference>
<evidence type="ECO:0000256" key="3">
    <source>
        <dbReference type="ARBA" id="ARBA00022692"/>
    </source>
</evidence>
<keyword evidence="6" id="KW-1003">Cell membrane</keyword>
<dbReference type="Pfam" id="PF02104">
    <property type="entry name" value="SURF1"/>
    <property type="match status" value="1"/>
</dbReference>
<keyword evidence="5 6" id="KW-0472">Membrane</keyword>
<dbReference type="EMBL" id="MFSP01000143">
    <property type="protein sequence ID" value="OGI64027.1"/>
    <property type="molecule type" value="Genomic_DNA"/>
</dbReference>
<dbReference type="PROSITE" id="PS50895">
    <property type="entry name" value="SURF1"/>
    <property type="match status" value="1"/>
</dbReference>
<keyword evidence="3 6" id="KW-0812">Transmembrane</keyword>
<name>A0A1F6V2X1_9PROT</name>
<comment type="caution">
    <text evidence="6">Lacks conserved residue(s) required for the propagation of feature annotation.</text>
</comment>
<comment type="similarity">
    <text evidence="2 6">Belongs to the SURF1 family.</text>
</comment>
<evidence type="ECO:0000313" key="7">
    <source>
        <dbReference type="EMBL" id="OGI64027.1"/>
    </source>
</evidence>
<dbReference type="CDD" id="cd06662">
    <property type="entry name" value="SURF1"/>
    <property type="match status" value="1"/>
</dbReference>
<dbReference type="GO" id="GO:0005886">
    <property type="term" value="C:plasma membrane"/>
    <property type="evidence" value="ECO:0007669"/>
    <property type="project" value="UniProtKB-SubCell"/>
</dbReference>
<comment type="subcellular location">
    <subcellularLocation>
        <location evidence="6">Cell membrane</location>
        <topology evidence="6">Multi-pass membrane protein</topology>
    </subcellularLocation>
    <subcellularLocation>
        <location evidence="1">Membrane</location>
    </subcellularLocation>
</comment>
<sequence>MIPSLAALLLVPVFGTLGFWQLQRGQEKHALQAEYDRRAVQSPIVLGAERRAADAVQFFRVQASGVYETEFQVLLDNRIHRGVAGYHVITPFRIAGGDTRVLVNSGWVPLGANRTNLPATDPPRDPVTISGVAVVPRAEFGLGELDTLNRAGTTVWQQLDLARYTNAVGWPMQPIVVLLDPQGPGGYLREWSRLDVGVAVHQGYAFQWFALAAAVIVLYGVLMVRAIRRVPWSSERGER</sequence>
<proteinExistence type="inferred from homology"/>
<reference evidence="7 8" key="1">
    <citation type="journal article" date="2016" name="Nat. Commun.">
        <title>Thousands of microbial genomes shed light on interconnected biogeochemical processes in an aquifer system.</title>
        <authorList>
            <person name="Anantharaman K."/>
            <person name="Brown C.T."/>
            <person name="Hug L.A."/>
            <person name="Sharon I."/>
            <person name="Castelle C.J."/>
            <person name="Probst A.J."/>
            <person name="Thomas B.C."/>
            <person name="Singh A."/>
            <person name="Wilkins M.J."/>
            <person name="Karaoz U."/>
            <person name="Brodie E.L."/>
            <person name="Williams K.H."/>
            <person name="Hubbard S.S."/>
            <person name="Banfield J.F."/>
        </authorList>
    </citation>
    <scope>NUCLEOTIDE SEQUENCE [LARGE SCALE GENOMIC DNA]</scope>
</reference>
<evidence type="ECO:0000313" key="8">
    <source>
        <dbReference type="Proteomes" id="UP000179076"/>
    </source>
</evidence>